<protein>
    <submittedName>
        <fullName evidence="1">Uncharacterized protein</fullName>
    </submittedName>
</protein>
<dbReference type="Proteomes" id="UP000298030">
    <property type="component" value="Unassembled WGS sequence"/>
</dbReference>
<sequence length="84" mass="9273">FNSCPIQLSIKVKTDDKHAMVEKLLSRNNAAHNIPTTGSGAQPQPELGLTLPPLKYYLDDVDGWVTFEEPILFVYAGKGPYVGR</sequence>
<name>A0A4Y7SE22_COPMI</name>
<organism evidence="1 2">
    <name type="scientific">Coprinellus micaceus</name>
    <name type="common">Glistening ink-cap mushroom</name>
    <name type="synonym">Coprinus micaceus</name>
    <dbReference type="NCBI Taxonomy" id="71717"/>
    <lineage>
        <taxon>Eukaryota</taxon>
        <taxon>Fungi</taxon>
        <taxon>Dikarya</taxon>
        <taxon>Basidiomycota</taxon>
        <taxon>Agaricomycotina</taxon>
        <taxon>Agaricomycetes</taxon>
        <taxon>Agaricomycetidae</taxon>
        <taxon>Agaricales</taxon>
        <taxon>Agaricineae</taxon>
        <taxon>Psathyrellaceae</taxon>
        <taxon>Coprinellus</taxon>
    </lineage>
</organism>
<accession>A0A4Y7SE22</accession>
<dbReference type="AlphaFoldDB" id="A0A4Y7SE22"/>
<reference evidence="1 2" key="1">
    <citation type="journal article" date="2019" name="Nat. Ecol. Evol.">
        <title>Megaphylogeny resolves global patterns of mushroom evolution.</title>
        <authorList>
            <person name="Varga T."/>
            <person name="Krizsan K."/>
            <person name="Foldi C."/>
            <person name="Dima B."/>
            <person name="Sanchez-Garcia M."/>
            <person name="Sanchez-Ramirez S."/>
            <person name="Szollosi G.J."/>
            <person name="Szarkandi J.G."/>
            <person name="Papp V."/>
            <person name="Albert L."/>
            <person name="Andreopoulos W."/>
            <person name="Angelini C."/>
            <person name="Antonin V."/>
            <person name="Barry K.W."/>
            <person name="Bougher N.L."/>
            <person name="Buchanan P."/>
            <person name="Buyck B."/>
            <person name="Bense V."/>
            <person name="Catcheside P."/>
            <person name="Chovatia M."/>
            <person name="Cooper J."/>
            <person name="Damon W."/>
            <person name="Desjardin D."/>
            <person name="Finy P."/>
            <person name="Geml J."/>
            <person name="Haridas S."/>
            <person name="Hughes K."/>
            <person name="Justo A."/>
            <person name="Karasinski D."/>
            <person name="Kautmanova I."/>
            <person name="Kiss B."/>
            <person name="Kocsube S."/>
            <person name="Kotiranta H."/>
            <person name="LaButti K.M."/>
            <person name="Lechner B.E."/>
            <person name="Liimatainen K."/>
            <person name="Lipzen A."/>
            <person name="Lukacs Z."/>
            <person name="Mihaltcheva S."/>
            <person name="Morgado L.N."/>
            <person name="Niskanen T."/>
            <person name="Noordeloos M.E."/>
            <person name="Ohm R.A."/>
            <person name="Ortiz-Santana B."/>
            <person name="Ovrebo C."/>
            <person name="Racz N."/>
            <person name="Riley R."/>
            <person name="Savchenko A."/>
            <person name="Shiryaev A."/>
            <person name="Soop K."/>
            <person name="Spirin V."/>
            <person name="Szebenyi C."/>
            <person name="Tomsovsky M."/>
            <person name="Tulloss R.E."/>
            <person name="Uehling J."/>
            <person name="Grigoriev I.V."/>
            <person name="Vagvolgyi C."/>
            <person name="Papp T."/>
            <person name="Martin F.M."/>
            <person name="Miettinen O."/>
            <person name="Hibbett D.S."/>
            <person name="Nagy L.G."/>
        </authorList>
    </citation>
    <scope>NUCLEOTIDE SEQUENCE [LARGE SCALE GENOMIC DNA]</scope>
    <source>
        <strain evidence="1 2">FP101781</strain>
    </source>
</reference>
<evidence type="ECO:0000313" key="2">
    <source>
        <dbReference type="Proteomes" id="UP000298030"/>
    </source>
</evidence>
<proteinExistence type="predicted"/>
<gene>
    <name evidence="1" type="ORF">FA13DRAFT_1593975</name>
</gene>
<dbReference type="EMBL" id="QPFP01000159">
    <property type="protein sequence ID" value="TEB20022.1"/>
    <property type="molecule type" value="Genomic_DNA"/>
</dbReference>
<evidence type="ECO:0000313" key="1">
    <source>
        <dbReference type="EMBL" id="TEB20022.1"/>
    </source>
</evidence>
<comment type="caution">
    <text evidence="1">The sequence shown here is derived from an EMBL/GenBank/DDBJ whole genome shotgun (WGS) entry which is preliminary data.</text>
</comment>
<dbReference type="STRING" id="71717.A0A4Y7SE22"/>
<keyword evidence="2" id="KW-1185">Reference proteome</keyword>
<feature type="non-terminal residue" evidence="1">
    <location>
        <position position="84"/>
    </location>
</feature>
<feature type="non-terminal residue" evidence="1">
    <location>
        <position position="1"/>
    </location>
</feature>
<dbReference type="OrthoDB" id="3853857at2759"/>